<dbReference type="GeneID" id="18909206"/>
<gene>
    <name evidence="1" type="ORF">PHACADRAFT_161846</name>
</gene>
<dbReference type="HOGENOM" id="CLU_2886558_0_0_1"/>
<organism evidence="1 2">
    <name type="scientific">Phanerochaete carnosa (strain HHB-10118-sp)</name>
    <name type="common">White-rot fungus</name>
    <name type="synonym">Peniophora carnosa</name>
    <dbReference type="NCBI Taxonomy" id="650164"/>
    <lineage>
        <taxon>Eukaryota</taxon>
        <taxon>Fungi</taxon>
        <taxon>Dikarya</taxon>
        <taxon>Basidiomycota</taxon>
        <taxon>Agaricomycotina</taxon>
        <taxon>Agaricomycetes</taxon>
        <taxon>Polyporales</taxon>
        <taxon>Phanerochaetaceae</taxon>
        <taxon>Phanerochaete</taxon>
    </lineage>
</organism>
<dbReference type="InParanoid" id="K5WZ91"/>
<protein>
    <submittedName>
        <fullName evidence="1">Uncharacterized protein</fullName>
    </submittedName>
</protein>
<evidence type="ECO:0000313" key="2">
    <source>
        <dbReference type="Proteomes" id="UP000008370"/>
    </source>
</evidence>
<dbReference type="RefSeq" id="XP_007396114.1">
    <property type="nucleotide sequence ID" value="XM_007396052.1"/>
</dbReference>
<reference evidence="1 2" key="1">
    <citation type="journal article" date="2012" name="BMC Genomics">
        <title>Comparative genomics of the white-rot fungi, Phanerochaete carnosa and P. chrysosporium, to elucidate the genetic basis of the distinct wood types they colonize.</title>
        <authorList>
            <person name="Suzuki H."/>
            <person name="MacDonald J."/>
            <person name="Syed K."/>
            <person name="Salamov A."/>
            <person name="Hori C."/>
            <person name="Aerts A."/>
            <person name="Henrissat B."/>
            <person name="Wiebenga A."/>
            <person name="vanKuyk P.A."/>
            <person name="Barry K."/>
            <person name="Lindquist E."/>
            <person name="LaButti K."/>
            <person name="Lapidus A."/>
            <person name="Lucas S."/>
            <person name="Coutinho P."/>
            <person name="Gong Y."/>
            <person name="Samejima M."/>
            <person name="Mahadevan R."/>
            <person name="Abou-Zaid M."/>
            <person name="de Vries R.P."/>
            <person name="Igarashi K."/>
            <person name="Yadav J.S."/>
            <person name="Grigoriev I.V."/>
            <person name="Master E.R."/>
        </authorList>
    </citation>
    <scope>NUCLEOTIDE SEQUENCE [LARGE SCALE GENOMIC DNA]</scope>
    <source>
        <strain evidence="1 2">HHB-10118-sp</strain>
    </source>
</reference>
<dbReference type="EMBL" id="JH930472">
    <property type="protein sequence ID" value="EKM55797.1"/>
    <property type="molecule type" value="Genomic_DNA"/>
</dbReference>
<sequence length="63" mass="6876">MCFVYNGQVRVKALRALCDYVPKSGQLQHAAVLALNAGKEGGADRMISSSDKCVRLKLTFCSR</sequence>
<keyword evidence="2" id="KW-1185">Reference proteome</keyword>
<evidence type="ECO:0000313" key="1">
    <source>
        <dbReference type="EMBL" id="EKM55797.1"/>
    </source>
</evidence>
<dbReference type="Proteomes" id="UP000008370">
    <property type="component" value="Unassembled WGS sequence"/>
</dbReference>
<dbReference type="KEGG" id="pco:PHACADRAFT_161846"/>
<dbReference type="AlphaFoldDB" id="K5WZ91"/>
<name>K5WZ91_PHACS</name>
<proteinExistence type="predicted"/>
<accession>K5WZ91</accession>